<dbReference type="Pfam" id="PF03611">
    <property type="entry name" value="EIIC-GAT"/>
    <property type="match status" value="1"/>
</dbReference>
<evidence type="ECO:0000256" key="6">
    <source>
        <dbReference type="ARBA" id="ARBA00022692"/>
    </source>
</evidence>
<feature type="transmembrane region" description="Helical" evidence="9">
    <location>
        <begin position="417"/>
        <end position="436"/>
    </location>
</feature>
<dbReference type="RefSeq" id="WP_343752744.1">
    <property type="nucleotide sequence ID" value="NZ_BAAACW010000004.1"/>
</dbReference>
<feature type="transmembrane region" description="Helical" evidence="9">
    <location>
        <begin position="248"/>
        <end position="266"/>
    </location>
</feature>
<feature type="transmembrane region" description="Helical" evidence="9">
    <location>
        <begin position="332"/>
        <end position="351"/>
    </location>
</feature>
<evidence type="ECO:0000313" key="12">
    <source>
        <dbReference type="Proteomes" id="UP001501166"/>
    </source>
</evidence>
<evidence type="ECO:0000259" key="10">
    <source>
        <dbReference type="PROSITE" id="PS51104"/>
    </source>
</evidence>
<feature type="transmembrane region" description="Helical" evidence="9">
    <location>
        <begin position="307"/>
        <end position="326"/>
    </location>
</feature>
<keyword evidence="7 9" id="KW-1133">Transmembrane helix</keyword>
<proteinExistence type="predicted"/>
<dbReference type="InterPro" id="IPR004703">
    <property type="entry name" value="PTS_sugar-sp_permease"/>
</dbReference>
<dbReference type="Proteomes" id="UP001501166">
    <property type="component" value="Unassembled WGS sequence"/>
</dbReference>
<organism evidence="11 12">
    <name type="scientific">Alkalibacterium iburiense</name>
    <dbReference type="NCBI Taxonomy" id="290589"/>
    <lineage>
        <taxon>Bacteria</taxon>
        <taxon>Bacillati</taxon>
        <taxon>Bacillota</taxon>
        <taxon>Bacilli</taxon>
        <taxon>Lactobacillales</taxon>
        <taxon>Carnobacteriaceae</taxon>
        <taxon>Alkalibacterium</taxon>
    </lineage>
</organism>
<protein>
    <submittedName>
        <fullName evidence="11">PTS galactitol transporter subunit IIC</fullName>
    </submittedName>
</protein>
<keyword evidence="3" id="KW-1003">Cell membrane</keyword>
<dbReference type="PANTHER" id="PTHR37324">
    <property type="entry name" value="PTS SYSTEM GALACTITOL-SPECIFIC EIIC COMPONENT"/>
    <property type="match status" value="1"/>
</dbReference>
<evidence type="ECO:0000256" key="5">
    <source>
        <dbReference type="ARBA" id="ARBA00022683"/>
    </source>
</evidence>
<comment type="caution">
    <text evidence="11">The sequence shown here is derived from an EMBL/GenBank/DDBJ whole genome shotgun (WGS) entry which is preliminary data.</text>
</comment>
<dbReference type="PANTHER" id="PTHR37324:SF2">
    <property type="entry name" value="PTS SYSTEM GALACTITOL-SPECIFIC EIIC COMPONENT"/>
    <property type="match status" value="1"/>
</dbReference>
<dbReference type="InterPro" id="IPR013853">
    <property type="entry name" value="EIIC-GAT"/>
</dbReference>
<keyword evidence="12" id="KW-1185">Reference proteome</keyword>
<feature type="transmembrane region" description="Helical" evidence="9">
    <location>
        <begin position="358"/>
        <end position="376"/>
    </location>
</feature>
<dbReference type="PIRSF" id="PIRSF006304">
    <property type="entry name" value="GatC"/>
    <property type="match status" value="1"/>
</dbReference>
<feature type="transmembrane region" description="Helical" evidence="9">
    <location>
        <begin position="220"/>
        <end position="242"/>
    </location>
</feature>
<dbReference type="InterPro" id="IPR013014">
    <property type="entry name" value="PTS_EIIC_2"/>
</dbReference>
<evidence type="ECO:0000256" key="3">
    <source>
        <dbReference type="ARBA" id="ARBA00022475"/>
    </source>
</evidence>
<evidence type="ECO:0000256" key="4">
    <source>
        <dbReference type="ARBA" id="ARBA00022597"/>
    </source>
</evidence>
<evidence type="ECO:0000313" key="11">
    <source>
        <dbReference type="EMBL" id="GAA0350981.1"/>
    </source>
</evidence>
<name>A0ABN0WZ87_9LACT</name>
<dbReference type="EMBL" id="BAAACW010000004">
    <property type="protein sequence ID" value="GAA0350981.1"/>
    <property type="molecule type" value="Genomic_DNA"/>
</dbReference>
<evidence type="ECO:0000256" key="9">
    <source>
        <dbReference type="SAM" id="Phobius"/>
    </source>
</evidence>
<reference evidence="11 12" key="1">
    <citation type="journal article" date="2019" name="Int. J. Syst. Evol. Microbiol.">
        <title>The Global Catalogue of Microorganisms (GCM) 10K type strain sequencing project: providing services to taxonomists for standard genome sequencing and annotation.</title>
        <authorList>
            <consortium name="The Broad Institute Genomics Platform"/>
            <consortium name="The Broad Institute Genome Sequencing Center for Infectious Disease"/>
            <person name="Wu L."/>
            <person name="Ma J."/>
        </authorList>
    </citation>
    <scope>NUCLEOTIDE SEQUENCE [LARGE SCALE GENOMIC DNA]</scope>
    <source>
        <strain evidence="11 12">JCM 12662</strain>
    </source>
</reference>
<feature type="transmembrane region" description="Helical" evidence="9">
    <location>
        <begin position="128"/>
        <end position="161"/>
    </location>
</feature>
<evidence type="ECO:0000256" key="7">
    <source>
        <dbReference type="ARBA" id="ARBA00022989"/>
    </source>
</evidence>
<feature type="transmembrane region" description="Helical" evidence="9">
    <location>
        <begin position="181"/>
        <end position="200"/>
    </location>
</feature>
<feature type="transmembrane region" description="Helical" evidence="9">
    <location>
        <begin position="83"/>
        <end position="116"/>
    </location>
</feature>
<evidence type="ECO:0000256" key="8">
    <source>
        <dbReference type="ARBA" id="ARBA00023136"/>
    </source>
</evidence>
<feature type="transmembrane region" description="Helical" evidence="9">
    <location>
        <begin position="12"/>
        <end position="31"/>
    </location>
</feature>
<evidence type="ECO:0000256" key="2">
    <source>
        <dbReference type="ARBA" id="ARBA00022448"/>
    </source>
</evidence>
<keyword evidence="8 9" id="KW-0472">Membrane</keyword>
<evidence type="ECO:0000256" key="1">
    <source>
        <dbReference type="ARBA" id="ARBA00004651"/>
    </source>
</evidence>
<accession>A0ABN0WZ87</accession>
<comment type="subcellular location">
    <subcellularLocation>
        <location evidence="1">Cell membrane</location>
        <topology evidence="1">Multi-pass membrane protein</topology>
    </subcellularLocation>
</comment>
<sequence>MQTFEQVIQWFLDLGAAVMLPIVFIFVGLFFRVPLAKALKSALTIGIGFIGLNLVIGLLTSNLSPAAEAMVQNFNLSMEVVDVGWPAASAIAYGTFLGSLAIIVGIGVNALLLLFGLTKTLNVDIWNFWHIAFIGSLVYAATNNFALGIFTMITFSMMTYYLGDKSAVYVQKYFGLENMSFPHGQSLAGFVLAVPMNWLFERIPGLNKLKLDPDTVEKRFGIFGDNTVIGFIIGVVIGILASYDIGDILYLGVATGAVMMLLPRMVSLLMEGLTPISDAASKWVKDRFPGRNLFIGMDSALAVGHPTVLAASILLVPITLLLAVILPGNTTLPLGDLATIPFMIALMVPVFKGDLLRSVLGGGIMMGLALYISSWATPLITESAVAANFDLAGNALITVLSDGGIWPTFVFTSAADLLGWIGIGIIFVIVVILFIFEKRRMSRELPNE</sequence>
<keyword evidence="2" id="KW-0813">Transport</keyword>
<keyword evidence="5" id="KW-0598">Phosphotransferase system</keyword>
<keyword evidence="6 9" id="KW-0812">Transmembrane</keyword>
<dbReference type="PROSITE" id="PS51104">
    <property type="entry name" value="PTS_EIIC_TYPE_2"/>
    <property type="match status" value="1"/>
</dbReference>
<gene>
    <name evidence="11" type="ORF">GCM10008932_00230</name>
</gene>
<keyword evidence="4" id="KW-0762">Sugar transport</keyword>
<feature type="transmembrane region" description="Helical" evidence="9">
    <location>
        <begin position="43"/>
        <end position="63"/>
    </location>
</feature>
<feature type="domain" description="PTS EIIC type-2" evidence="10">
    <location>
        <begin position="8"/>
        <end position="448"/>
    </location>
</feature>